<dbReference type="Pfam" id="PF00082">
    <property type="entry name" value="Peptidase_S8"/>
    <property type="match status" value="1"/>
</dbReference>
<dbReference type="SUPFAM" id="SSF52743">
    <property type="entry name" value="Subtilisin-like"/>
    <property type="match status" value="1"/>
</dbReference>
<dbReference type="PROSITE" id="PS51257">
    <property type="entry name" value="PROKAR_LIPOPROTEIN"/>
    <property type="match status" value="1"/>
</dbReference>
<comment type="similarity">
    <text evidence="2 9">Belongs to the peptidase S8 family.</text>
</comment>
<dbReference type="Pfam" id="PF05922">
    <property type="entry name" value="Inhibitor_I9"/>
    <property type="match status" value="1"/>
</dbReference>
<keyword evidence="6 9" id="KW-0378">Hydrolase</keyword>
<dbReference type="InterPro" id="IPR000209">
    <property type="entry name" value="Peptidase_S8/S53_dom"/>
</dbReference>
<keyword evidence="3" id="KW-0964">Secreted</keyword>
<feature type="active site" description="Charge relay system" evidence="8 9">
    <location>
        <position position="194"/>
    </location>
</feature>
<gene>
    <name evidence="14" type="ORF">LLUT_LOCUS29235</name>
</gene>
<evidence type="ECO:0000256" key="10">
    <source>
        <dbReference type="SAM" id="SignalP"/>
    </source>
</evidence>
<dbReference type="FunFam" id="3.40.50.200:FF:000006">
    <property type="entry name" value="Subtilisin-like protease SBT1.5"/>
    <property type="match status" value="1"/>
</dbReference>
<evidence type="ECO:0000259" key="13">
    <source>
        <dbReference type="Pfam" id="PF17766"/>
    </source>
</evidence>
<evidence type="ECO:0000256" key="1">
    <source>
        <dbReference type="ARBA" id="ARBA00004613"/>
    </source>
</evidence>
<dbReference type="PROSITE" id="PS00138">
    <property type="entry name" value="SUBTILASE_SER"/>
    <property type="match status" value="1"/>
</dbReference>
<dbReference type="InterPro" id="IPR034197">
    <property type="entry name" value="Peptidases_S8_3"/>
</dbReference>
<dbReference type="GO" id="GO:0009610">
    <property type="term" value="P:response to symbiotic fungus"/>
    <property type="evidence" value="ECO:0007669"/>
    <property type="project" value="UniProtKB-ARBA"/>
</dbReference>
<dbReference type="InterPro" id="IPR045051">
    <property type="entry name" value="SBT"/>
</dbReference>
<dbReference type="Gene3D" id="3.50.30.30">
    <property type="match status" value="1"/>
</dbReference>
<dbReference type="CDD" id="cd04852">
    <property type="entry name" value="Peptidases_S8_3"/>
    <property type="match status" value="1"/>
</dbReference>
<dbReference type="AlphaFoldDB" id="A0AAV1Y2F4"/>
<keyword evidence="5 10" id="KW-0732">Signal</keyword>
<evidence type="ECO:0000256" key="7">
    <source>
        <dbReference type="ARBA" id="ARBA00022825"/>
    </source>
</evidence>
<dbReference type="PRINTS" id="PR00723">
    <property type="entry name" value="SUBTILISIN"/>
</dbReference>
<name>A0AAV1Y2F4_LUPLU</name>
<evidence type="ECO:0000259" key="11">
    <source>
        <dbReference type="Pfam" id="PF00082"/>
    </source>
</evidence>
<dbReference type="GO" id="GO:0009609">
    <property type="term" value="P:response to symbiotic bacterium"/>
    <property type="evidence" value="ECO:0007669"/>
    <property type="project" value="UniProtKB-ARBA"/>
</dbReference>
<dbReference type="GO" id="GO:0005576">
    <property type="term" value="C:extracellular region"/>
    <property type="evidence" value="ECO:0007669"/>
    <property type="project" value="UniProtKB-SubCell"/>
</dbReference>
<dbReference type="GO" id="GO:0004252">
    <property type="term" value="F:serine-type endopeptidase activity"/>
    <property type="evidence" value="ECO:0007669"/>
    <property type="project" value="UniProtKB-UniRule"/>
</dbReference>
<feature type="active site" description="Charge relay system" evidence="8 9">
    <location>
        <position position="139"/>
    </location>
</feature>
<evidence type="ECO:0000256" key="6">
    <source>
        <dbReference type="ARBA" id="ARBA00022801"/>
    </source>
</evidence>
<keyword evidence="15" id="KW-1185">Reference proteome</keyword>
<dbReference type="InterPro" id="IPR036852">
    <property type="entry name" value="Peptidase_S8/S53_dom_sf"/>
</dbReference>
<evidence type="ECO:0008006" key="16">
    <source>
        <dbReference type="Google" id="ProtNLM"/>
    </source>
</evidence>
<protein>
    <recommendedName>
        <fullName evidence="16">Cucumisin</fullName>
    </recommendedName>
</protein>
<accession>A0AAV1Y2F4</accession>
<proteinExistence type="inferred from homology"/>
<keyword evidence="4 9" id="KW-0645">Protease</keyword>
<evidence type="ECO:0000313" key="14">
    <source>
        <dbReference type="EMBL" id="CAL0328175.1"/>
    </source>
</evidence>
<dbReference type="FunFam" id="3.30.70.80:FF:000002">
    <property type="entry name" value="Subtilisin-like protease SBT5.3"/>
    <property type="match status" value="1"/>
</dbReference>
<evidence type="ECO:0000256" key="3">
    <source>
        <dbReference type="ARBA" id="ARBA00022525"/>
    </source>
</evidence>
<comment type="caution">
    <text evidence="14">The sequence shown here is derived from an EMBL/GenBank/DDBJ whole genome shotgun (WGS) entry which is preliminary data.</text>
</comment>
<reference evidence="14 15" key="1">
    <citation type="submission" date="2024-03" db="EMBL/GenBank/DDBJ databases">
        <authorList>
            <person name="Martinez-Hernandez J."/>
        </authorList>
    </citation>
    <scope>NUCLEOTIDE SEQUENCE [LARGE SCALE GENOMIC DNA]</scope>
</reference>
<evidence type="ECO:0000256" key="8">
    <source>
        <dbReference type="PIRSR" id="PIRSR615500-1"/>
    </source>
</evidence>
<dbReference type="PROSITE" id="PS51892">
    <property type="entry name" value="SUBTILASE"/>
    <property type="match status" value="1"/>
</dbReference>
<sequence>MARYSFIVFCVSFILACTRLSKCDTSHDNPKLHIVYMGSLPKTQYSLTSNHLSMLQQVFNDNDATNSLIHSYNRSFNGFAAMLTNQQKEKLSQMEGVVSVFPNRIIQLQTTRSWDFLGLPKSVKRSPSIESDVVVGVIDSGIWPESDSFNDQGFGPIPKNWKGVCAGGTNFTCNKKIIGARYYTDKSARDLDGHGTHTASTTAGNYIDNASLDGLAQGTARGGVPLARIAAYKACNEVGCGSAAILSAFDDAIADGVNIISVSLGGPTEQPFDQDPIAIGSFHAMARGILTVNGAGNGGPRPSTISCVAPWILTVGASTIDRRFIDKVLLGNGKTLTGSSINSFTLNGTQILIAKKNYGSKSECSEQRSSVCSCLDSSVVDGKIILCDTFDGIDVIDYDQGHPIGIIIQYHGKGSLDFVTPLPSLALSESEFKLLNSYINSTDNPTAEILKSEIVTDNNAPIVADFSSRGPNKLVPEILKPDISAPGVDILASFSQAVSPSRKKSDKRSAKYSIISGTSMACPHVSGIAAYLKTFHLDWSPAAIKSALMTSAKPMKASKDEIGEYAYGSGQVNPIPAIDPGLIYDISLEDYIQMLCNLGYDNEKVKLITAKNNACSDAPNRSLVKNLNYPALAIDVKPMTPFTIEFSRTVTNVGLENSTYKATVLPNPRIKVVVVPEILSFKSLHEKQSFSVTVSGDKLPTSSVLTSSLVWSDGTHNVRSPIVINVSN</sequence>
<dbReference type="InterPro" id="IPR041469">
    <property type="entry name" value="Subtilisin-like_FN3"/>
</dbReference>
<evidence type="ECO:0000256" key="5">
    <source>
        <dbReference type="ARBA" id="ARBA00022729"/>
    </source>
</evidence>
<organism evidence="14 15">
    <name type="scientific">Lupinus luteus</name>
    <name type="common">European yellow lupine</name>
    <dbReference type="NCBI Taxonomy" id="3873"/>
    <lineage>
        <taxon>Eukaryota</taxon>
        <taxon>Viridiplantae</taxon>
        <taxon>Streptophyta</taxon>
        <taxon>Embryophyta</taxon>
        <taxon>Tracheophyta</taxon>
        <taxon>Spermatophyta</taxon>
        <taxon>Magnoliopsida</taxon>
        <taxon>eudicotyledons</taxon>
        <taxon>Gunneridae</taxon>
        <taxon>Pentapetalae</taxon>
        <taxon>rosids</taxon>
        <taxon>fabids</taxon>
        <taxon>Fabales</taxon>
        <taxon>Fabaceae</taxon>
        <taxon>Papilionoideae</taxon>
        <taxon>50 kb inversion clade</taxon>
        <taxon>genistoids sensu lato</taxon>
        <taxon>core genistoids</taxon>
        <taxon>Genisteae</taxon>
        <taxon>Lupinus</taxon>
    </lineage>
</organism>
<evidence type="ECO:0000313" key="15">
    <source>
        <dbReference type="Proteomes" id="UP001497480"/>
    </source>
</evidence>
<dbReference type="Pfam" id="PF17766">
    <property type="entry name" value="fn3_6"/>
    <property type="match status" value="1"/>
</dbReference>
<dbReference type="Gene3D" id="2.60.40.2310">
    <property type="match status" value="1"/>
</dbReference>
<feature type="domain" description="Inhibitor I9" evidence="12">
    <location>
        <begin position="33"/>
        <end position="109"/>
    </location>
</feature>
<dbReference type="Gene3D" id="3.30.70.80">
    <property type="entry name" value="Peptidase S8 propeptide/proteinase inhibitor I9"/>
    <property type="match status" value="1"/>
</dbReference>
<dbReference type="EMBL" id="CAXHTB010000021">
    <property type="protein sequence ID" value="CAL0328175.1"/>
    <property type="molecule type" value="Genomic_DNA"/>
</dbReference>
<dbReference type="InterPro" id="IPR037045">
    <property type="entry name" value="S8pro/Inhibitor_I9_sf"/>
</dbReference>
<feature type="active site" description="Charge relay system" evidence="8 9">
    <location>
        <position position="519"/>
    </location>
</feature>
<dbReference type="PANTHER" id="PTHR10795">
    <property type="entry name" value="PROPROTEIN CONVERTASE SUBTILISIN/KEXIN"/>
    <property type="match status" value="1"/>
</dbReference>
<feature type="signal peptide" evidence="10">
    <location>
        <begin position="1"/>
        <end position="23"/>
    </location>
</feature>
<evidence type="ECO:0000256" key="4">
    <source>
        <dbReference type="ARBA" id="ARBA00022670"/>
    </source>
</evidence>
<evidence type="ECO:0000256" key="9">
    <source>
        <dbReference type="PROSITE-ProRule" id="PRU01240"/>
    </source>
</evidence>
<keyword evidence="7 9" id="KW-0720">Serine protease</keyword>
<dbReference type="InterPro" id="IPR010259">
    <property type="entry name" value="S8pro/Inhibitor_I9"/>
</dbReference>
<dbReference type="Proteomes" id="UP001497480">
    <property type="component" value="Unassembled WGS sequence"/>
</dbReference>
<feature type="chain" id="PRO_5043427141" description="Cucumisin" evidence="10">
    <location>
        <begin position="24"/>
        <end position="728"/>
    </location>
</feature>
<feature type="domain" description="Peptidase S8/S53" evidence="11">
    <location>
        <begin position="131"/>
        <end position="570"/>
    </location>
</feature>
<comment type="subcellular location">
    <subcellularLocation>
        <location evidence="1">Secreted</location>
    </subcellularLocation>
</comment>
<dbReference type="InterPro" id="IPR015500">
    <property type="entry name" value="Peptidase_S8_subtilisin-rel"/>
</dbReference>
<dbReference type="Gene3D" id="3.40.50.200">
    <property type="entry name" value="Peptidase S8/S53 domain"/>
    <property type="match status" value="1"/>
</dbReference>
<evidence type="ECO:0000256" key="2">
    <source>
        <dbReference type="ARBA" id="ARBA00011073"/>
    </source>
</evidence>
<dbReference type="InterPro" id="IPR023828">
    <property type="entry name" value="Peptidase_S8_Ser-AS"/>
</dbReference>
<dbReference type="CDD" id="cd02120">
    <property type="entry name" value="PA_subtilisin_like"/>
    <property type="match status" value="1"/>
</dbReference>
<dbReference type="GO" id="GO:0006508">
    <property type="term" value="P:proteolysis"/>
    <property type="evidence" value="ECO:0007669"/>
    <property type="project" value="UniProtKB-KW"/>
</dbReference>
<evidence type="ECO:0000259" key="12">
    <source>
        <dbReference type="Pfam" id="PF05922"/>
    </source>
</evidence>
<feature type="domain" description="Subtilisin-like protease fibronectin type-III" evidence="13">
    <location>
        <begin position="626"/>
        <end position="724"/>
    </location>
</feature>